<proteinExistence type="inferred from homology"/>
<feature type="region of interest" description="Disordered" evidence="10">
    <location>
        <begin position="353"/>
        <end position="467"/>
    </location>
</feature>
<feature type="binding site" evidence="9">
    <location>
        <position position="151"/>
    </location>
    <ligand>
        <name>Zn(2+)</name>
        <dbReference type="ChEBI" id="CHEBI:29105"/>
    </ligand>
</feature>
<evidence type="ECO:0000256" key="1">
    <source>
        <dbReference type="ARBA" id="ARBA00001947"/>
    </source>
</evidence>
<evidence type="ECO:0000256" key="10">
    <source>
        <dbReference type="SAM" id="MobiDB-lite"/>
    </source>
</evidence>
<dbReference type="InterPro" id="IPR050134">
    <property type="entry name" value="NAD-dep_sirtuin_deacylases"/>
</dbReference>
<evidence type="ECO:0000313" key="12">
    <source>
        <dbReference type="EMBL" id="OBZ71190.1"/>
    </source>
</evidence>
<feature type="binding site" evidence="9">
    <location>
        <position position="178"/>
    </location>
    <ligand>
        <name>Zn(2+)</name>
        <dbReference type="ChEBI" id="CHEBI:29105"/>
    </ligand>
</feature>
<evidence type="ECO:0000313" key="13">
    <source>
        <dbReference type="Proteomes" id="UP000092993"/>
    </source>
</evidence>
<dbReference type="PANTHER" id="PTHR11085">
    <property type="entry name" value="NAD-DEPENDENT PROTEIN DEACYLASE SIRTUIN-5, MITOCHONDRIAL-RELATED"/>
    <property type="match status" value="1"/>
</dbReference>
<evidence type="ECO:0000256" key="5">
    <source>
        <dbReference type="ARBA" id="ARBA00022723"/>
    </source>
</evidence>
<dbReference type="GO" id="GO:0046872">
    <property type="term" value="F:metal ion binding"/>
    <property type="evidence" value="ECO:0007669"/>
    <property type="project" value="UniProtKB-KW"/>
</dbReference>
<dbReference type="GO" id="GO:0017136">
    <property type="term" value="F:histone deacetylase activity, NAD-dependent"/>
    <property type="evidence" value="ECO:0007669"/>
    <property type="project" value="TreeGrafter"/>
</dbReference>
<keyword evidence="5 9" id="KW-0479">Metal-binding</keyword>
<dbReference type="Pfam" id="PF02146">
    <property type="entry name" value="SIR2"/>
    <property type="match status" value="1"/>
</dbReference>
<dbReference type="GO" id="GO:0005739">
    <property type="term" value="C:mitochondrion"/>
    <property type="evidence" value="ECO:0007669"/>
    <property type="project" value="UniProtKB-SubCell"/>
</dbReference>
<gene>
    <name evidence="12" type="ORF">A0H81_08410</name>
</gene>
<name>A0A1C7M2N9_GRIFR</name>
<dbReference type="InterPro" id="IPR003000">
    <property type="entry name" value="Sirtuin"/>
</dbReference>
<dbReference type="SUPFAM" id="SSF52467">
    <property type="entry name" value="DHS-like NAD/FAD-binding domain"/>
    <property type="match status" value="1"/>
</dbReference>
<keyword evidence="4" id="KW-0808">Transferase</keyword>
<evidence type="ECO:0000256" key="8">
    <source>
        <dbReference type="ARBA" id="ARBA00023128"/>
    </source>
</evidence>
<feature type="compositionally biased region" description="Basic and acidic residues" evidence="10">
    <location>
        <begin position="304"/>
        <end position="314"/>
    </location>
</feature>
<dbReference type="OrthoDB" id="420264at2759"/>
<protein>
    <submittedName>
        <fullName evidence="12">NAD-dependent protein deacetylase hst2-1</fullName>
    </submittedName>
</protein>
<keyword evidence="6 9" id="KW-0862">Zinc</keyword>
<feature type="compositionally biased region" description="Acidic residues" evidence="10">
    <location>
        <begin position="359"/>
        <end position="368"/>
    </location>
</feature>
<reference evidence="12 13" key="1">
    <citation type="submission" date="2016-03" db="EMBL/GenBank/DDBJ databases">
        <title>Whole genome sequencing of Grifola frondosa 9006-11.</title>
        <authorList>
            <person name="Min B."/>
            <person name="Park H."/>
            <person name="Kim J.-G."/>
            <person name="Cho H."/>
            <person name="Oh Y.-L."/>
            <person name="Kong W.-S."/>
            <person name="Choi I.-G."/>
        </authorList>
    </citation>
    <scope>NUCLEOTIDE SEQUENCE [LARGE SCALE GENOMIC DNA]</scope>
    <source>
        <strain evidence="12 13">9006-11</strain>
    </source>
</reference>
<feature type="compositionally biased region" description="Basic and acidic residues" evidence="10">
    <location>
        <begin position="401"/>
        <end position="415"/>
    </location>
</feature>
<evidence type="ECO:0000256" key="9">
    <source>
        <dbReference type="PROSITE-ProRule" id="PRU00236"/>
    </source>
</evidence>
<comment type="cofactor">
    <cofactor evidence="1">
        <name>Zn(2+)</name>
        <dbReference type="ChEBI" id="CHEBI:29105"/>
    </cofactor>
</comment>
<feature type="binding site" evidence="9">
    <location>
        <position position="175"/>
    </location>
    <ligand>
        <name>Zn(2+)</name>
        <dbReference type="ChEBI" id="CHEBI:29105"/>
    </ligand>
</feature>
<feature type="compositionally biased region" description="Polar residues" evidence="10">
    <location>
        <begin position="429"/>
        <end position="448"/>
    </location>
</feature>
<keyword evidence="13" id="KW-1185">Reference proteome</keyword>
<organism evidence="12 13">
    <name type="scientific">Grifola frondosa</name>
    <name type="common">Maitake</name>
    <name type="synonym">Polyporus frondosus</name>
    <dbReference type="NCBI Taxonomy" id="5627"/>
    <lineage>
        <taxon>Eukaryota</taxon>
        <taxon>Fungi</taxon>
        <taxon>Dikarya</taxon>
        <taxon>Basidiomycota</taxon>
        <taxon>Agaricomycotina</taxon>
        <taxon>Agaricomycetes</taxon>
        <taxon>Polyporales</taxon>
        <taxon>Grifolaceae</taxon>
        <taxon>Grifola</taxon>
    </lineage>
</organism>
<dbReference type="InterPro" id="IPR026591">
    <property type="entry name" value="Sirtuin_cat_small_dom_sf"/>
</dbReference>
<dbReference type="GO" id="GO:0070403">
    <property type="term" value="F:NAD+ binding"/>
    <property type="evidence" value="ECO:0007669"/>
    <property type="project" value="InterPro"/>
</dbReference>
<comment type="caution">
    <text evidence="12">The sequence shown here is derived from an EMBL/GenBank/DDBJ whole genome shotgun (WGS) entry which is preliminary data.</text>
</comment>
<dbReference type="Gene3D" id="3.40.50.1220">
    <property type="entry name" value="TPP-binding domain"/>
    <property type="match status" value="1"/>
</dbReference>
<dbReference type="STRING" id="5627.A0A1C7M2N9"/>
<sequence>MGAEQSVLEGPPEVLEARDLASVAKYMKSEECKNVFVMIGAGVSTSAGIPDFRSPGTGLYHNLARLNLPYPEAVFEINYFRENPLPFYTLARELYPGHFRPTLTHSFVRVLAAHSLLRVCFTQNIDTLERRAGVPAEHIVEAHGSFASQRCIECQMECDSAMMKDAVEQGKVLRCQFCNGLVKPDIVFFGEALPPSFHYSIHKLQEADLLIVIGTSLKVHPFASLTSLVPMGCPRVLINLDPAGDIGSRPDDVVLLGKCDDVVRDLCRELGWEQELDKAWAETASALEYREPKDEFAEEERKALKKKEERKKEPSPLPEVKPLGPEEDLERLRLQEELEELTLAVEQTLEITEKLGGCDAEDDEESISDEVTTREEVPVPEDKEDTQATGGKSVIGVEPVKPAEAKSADTVKEETQATGGALDVETVPAQENNSNETQSAGGKSTTDVETVKPVEAKSVSELVKEKL</sequence>
<keyword evidence="8" id="KW-0496">Mitochondrion</keyword>
<dbReference type="Gene3D" id="3.30.1600.10">
    <property type="entry name" value="SIR2/SIRT2 'Small Domain"/>
    <property type="match status" value="1"/>
</dbReference>
<dbReference type="AlphaFoldDB" id="A0A1C7M2N9"/>
<feature type="compositionally biased region" description="Basic and acidic residues" evidence="10">
    <location>
        <begin position="371"/>
        <end position="381"/>
    </location>
</feature>
<dbReference type="CDD" id="cd01408">
    <property type="entry name" value="SIRT1"/>
    <property type="match status" value="1"/>
</dbReference>
<dbReference type="OMA" id="TICELNA"/>
<accession>A0A1C7M2N9</accession>
<feature type="active site" description="Proton acceptor" evidence="9">
    <location>
        <position position="143"/>
    </location>
</feature>
<feature type="region of interest" description="Disordered" evidence="10">
    <location>
        <begin position="304"/>
        <end position="327"/>
    </location>
</feature>
<feature type="domain" description="Deacetylase sirtuin-type" evidence="11">
    <location>
        <begin position="13"/>
        <end position="273"/>
    </location>
</feature>
<evidence type="ECO:0000256" key="3">
    <source>
        <dbReference type="ARBA" id="ARBA00006924"/>
    </source>
</evidence>
<comment type="similarity">
    <text evidence="3">Belongs to the sirtuin family. Class I subfamily.</text>
</comment>
<keyword evidence="7" id="KW-0520">NAD</keyword>
<dbReference type="EMBL" id="LUGG01000011">
    <property type="protein sequence ID" value="OBZ71190.1"/>
    <property type="molecule type" value="Genomic_DNA"/>
</dbReference>
<feature type="binding site" evidence="9">
    <location>
        <position position="154"/>
    </location>
    <ligand>
        <name>Zn(2+)</name>
        <dbReference type="ChEBI" id="CHEBI:29105"/>
    </ligand>
</feature>
<dbReference type="Proteomes" id="UP000092993">
    <property type="component" value="Unassembled WGS sequence"/>
</dbReference>
<comment type="subcellular location">
    <subcellularLocation>
        <location evidence="2">Mitochondrion</location>
    </subcellularLocation>
</comment>
<dbReference type="InterPro" id="IPR026590">
    <property type="entry name" value="Ssirtuin_cat_dom"/>
</dbReference>
<dbReference type="GO" id="GO:0005634">
    <property type="term" value="C:nucleus"/>
    <property type="evidence" value="ECO:0007669"/>
    <property type="project" value="TreeGrafter"/>
</dbReference>
<evidence type="ECO:0000256" key="2">
    <source>
        <dbReference type="ARBA" id="ARBA00004173"/>
    </source>
</evidence>
<dbReference type="PANTHER" id="PTHR11085:SF6">
    <property type="entry name" value="NAD-DEPENDENT PROTEIN DEACETYLASE SIRTUIN-2"/>
    <property type="match status" value="1"/>
</dbReference>
<evidence type="ECO:0000259" key="11">
    <source>
        <dbReference type="PROSITE" id="PS50305"/>
    </source>
</evidence>
<evidence type="ECO:0000256" key="7">
    <source>
        <dbReference type="ARBA" id="ARBA00023027"/>
    </source>
</evidence>
<evidence type="ECO:0000256" key="4">
    <source>
        <dbReference type="ARBA" id="ARBA00022679"/>
    </source>
</evidence>
<evidence type="ECO:0000256" key="6">
    <source>
        <dbReference type="ARBA" id="ARBA00022833"/>
    </source>
</evidence>
<dbReference type="InterPro" id="IPR029035">
    <property type="entry name" value="DHS-like_NAD/FAD-binding_dom"/>
</dbReference>
<dbReference type="PROSITE" id="PS50305">
    <property type="entry name" value="SIRTUIN"/>
    <property type="match status" value="1"/>
</dbReference>